<evidence type="ECO:0000256" key="1">
    <source>
        <dbReference type="SAM" id="MobiDB-lite"/>
    </source>
</evidence>
<dbReference type="GO" id="GO:0003677">
    <property type="term" value="F:DNA binding"/>
    <property type="evidence" value="ECO:0007669"/>
    <property type="project" value="InterPro"/>
</dbReference>
<feature type="compositionally biased region" description="Acidic residues" evidence="1">
    <location>
        <begin position="62"/>
        <end position="72"/>
    </location>
</feature>
<dbReference type="PROSITE" id="PS50982">
    <property type="entry name" value="MBD"/>
    <property type="match status" value="1"/>
</dbReference>
<feature type="compositionally biased region" description="Basic and acidic residues" evidence="1">
    <location>
        <begin position="1437"/>
        <end position="1452"/>
    </location>
</feature>
<dbReference type="Proteomes" id="UP001461498">
    <property type="component" value="Unassembled WGS sequence"/>
</dbReference>
<dbReference type="InterPro" id="IPR016177">
    <property type="entry name" value="DNA-bd_dom_sf"/>
</dbReference>
<dbReference type="SMART" id="SM00391">
    <property type="entry name" value="MBD"/>
    <property type="match status" value="1"/>
</dbReference>
<name>A0AAW1DN87_9HEMI</name>
<feature type="compositionally biased region" description="Acidic residues" evidence="1">
    <location>
        <begin position="1055"/>
        <end position="1066"/>
    </location>
</feature>
<dbReference type="CDD" id="cd00122">
    <property type="entry name" value="MBD"/>
    <property type="match status" value="1"/>
</dbReference>
<feature type="region of interest" description="Disordered" evidence="1">
    <location>
        <begin position="1041"/>
        <end position="1073"/>
    </location>
</feature>
<keyword evidence="4" id="KW-1185">Reference proteome</keyword>
<feature type="compositionally biased region" description="Basic and acidic residues" evidence="1">
    <location>
        <begin position="484"/>
        <end position="493"/>
    </location>
</feature>
<feature type="domain" description="MBD" evidence="2">
    <location>
        <begin position="756"/>
        <end position="826"/>
    </location>
</feature>
<feature type="compositionally biased region" description="Polar residues" evidence="1">
    <location>
        <begin position="867"/>
        <end position="876"/>
    </location>
</feature>
<dbReference type="SUPFAM" id="SSF54171">
    <property type="entry name" value="DNA-binding domain"/>
    <property type="match status" value="1"/>
</dbReference>
<feature type="region of interest" description="Disordered" evidence="1">
    <location>
        <begin position="602"/>
        <end position="731"/>
    </location>
</feature>
<feature type="region of interest" description="Disordered" evidence="1">
    <location>
        <begin position="1428"/>
        <end position="1456"/>
    </location>
</feature>
<dbReference type="InterPro" id="IPR011011">
    <property type="entry name" value="Znf_FYVE_PHD"/>
</dbReference>
<dbReference type="EMBL" id="JAPXFL010000001">
    <property type="protein sequence ID" value="KAK9511799.1"/>
    <property type="molecule type" value="Genomic_DNA"/>
</dbReference>
<evidence type="ECO:0000259" key="2">
    <source>
        <dbReference type="PROSITE" id="PS50982"/>
    </source>
</evidence>
<dbReference type="Pfam" id="PF01429">
    <property type="entry name" value="MBD"/>
    <property type="match status" value="1"/>
</dbReference>
<feature type="compositionally biased region" description="Acidic residues" evidence="1">
    <location>
        <begin position="700"/>
        <end position="709"/>
    </location>
</feature>
<feature type="compositionally biased region" description="Polar residues" evidence="1">
    <location>
        <begin position="616"/>
        <end position="645"/>
    </location>
</feature>
<gene>
    <name evidence="3" type="ORF">O3M35_000392</name>
</gene>
<evidence type="ECO:0000313" key="3">
    <source>
        <dbReference type="EMBL" id="KAK9511799.1"/>
    </source>
</evidence>
<dbReference type="SUPFAM" id="SSF57903">
    <property type="entry name" value="FYVE/PHD zinc finger"/>
    <property type="match status" value="1"/>
</dbReference>
<accession>A0AAW1DN87</accession>
<organism evidence="3 4">
    <name type="scientific">Rhynocoris fuscipes</name>
    <dbReference type="NCBI Taxonomy" id="488301"/>
    <lineage>
        <taxon>Eukaryota</taxon>
        <taxon>Metazoa</taxon>
        <taxon>Ecdysozoa</taxon>
        <taxon>Arthropoda</taxon>
        <taxon>Hexapoda</taxon>
        <taxon>Insecta</taxon>
        <taxon>Pterygota</taxon>
        <taxon>Neoptera</taxon>
        <taxon>Paraneoptera</taxon>
        <taxon>Hemiptera</taxon>
        <taxon>Heteroptera</taxon>
        <taxon>Panheteroptera</taxon>
        <taxon>Cimicomorpha</taxon>
        <taxon>Reduviidae</taxon>
        <taxon>Harpactorinae</taxon>
        <taxon>Harpactorini</taxon>
        <taxon>Rhynocoris</taxon>
    </lineage>
</organism>
<proteinExistence type="predicted"/>
<dbReference type="CDD" id="cd15489">
    <property type="entry name" value="PHD_SF"/>
    <property type="match status" value="1"/>
</dbReference>
<feature type="compositionally biased region" description="Polar residues" evidence="1">
    <location>
        <begin position="654"/>
        <end position="677"/>
    </location>
</feature>
<evidence type="ECO:0000313" key="4">
    <source>
        <dbReference type="Proteomes" id="UP001461498"/>
    </source>
</evidence>
<protein>
    <recommendedName>
        <fullName evidence="2">MBD domain-containing protein</fullName>
    </recommendedName>
</protein>
<feature type="compositionally biased region" description="Basic and acidic residues" evidence="1">
    <location>
        <begin position="445"/>
        <end position="458"/>
    </location>
</feature>
<feature type="compositionally biased region" description="Basic and acidic residues" evidence="1">
    <location>
        <begin position="678"/>
        <end position="694"/>
    </location>
</feature>
<comment type="caution">
    <text evidence="3">The sequence shown here is derived from an EMBL/GenBank/DDBJ whole genome shotgun (WGS) entry which is preliminary data.</text>
</comment>
<feature type="region of interest" description="Disordered" evidence="1">
    <location>
        <begin position="445"/>
        <end position="527"/>
    </location>
</feature>
<feature type="region of interest" description="Disordered" evidence="1">
    <location>
        <begin position="847"/>
        <end position="901"/>
    </location>
</feature>
<feature type="compositionally biased region" description="Basic and acidic residues" evidence="1">
    <location>
        <begin position="506"/>
        <end position="520"/>
    </location>
</feature>
<reference evidence="3 4" key="1">
    <citation type="submission" date="2022-12" db="EMBL/GenBank/DDBJ databases">
        <title>Chromosome-level genome assembly of true bugs.</title>
        <authorList>
            <person name="Ma L."/>
            <person name="Li H."/>
        </authorList>
    </citation>
    <scope>NUCLEOTIDE SEQUENCE [LARGE SCALE GENOMIC DNA]</scope>
    <source>
        <strain evidence="3">Lab_2022b</strain>
    </source>
</reference>
<feature type="compositionally biased region" description="Basic residues" evidence="1">
    <location>
        <begin position="712"/>
        <end position="723"/>
    </location>
</feature>
<dbReference type="Gene3D" id="3.30.890.10">
    <property type="entry name" value="Methyl-cpg-binding Protein 2, Chain A"/>
    <property type="match status" value="1"/>
</dbReference>
<sequence length="1571" mass="177087">MSRNSFVEHYGIGRVEIVEVDEEDSDEYDEDDLGIAMRRDEHINMESIQRIINGVVPPRHEDEEEEEEDEEREIINKETENEKDETENYVVKSDERSITTGKGGKGLEIVVFEGRNLEISEKPLEIIEVSDRIVEEKQSDDTSDEGELIIDDNLHSSQVDSEDEEFNESSLKATETYQNVEIEEISEHESDAERMCDDDFRQSCTIGEAVCNLLEMDVETENNPNNEVSNKETSFSLLHRNDDKITSECIKDVEMNDEETIGCLDVNLEKDLSHVDIELSPNEERIACMSTASASENNEMETEKSLDCESPAEKIIDNEDLPLSSDMIVEDIPSSENLKINASTVEINNLCQEKDIICDEDMKDSQVELDEVIDMKESDEGKELVPDEEMADIEVDEIIELNESIEEPCLQEIVNKDSTYEKTGCIEVNMEEEGIDVEPITTSCNEEKSGTVDKEKISMDNISEIDMEKAVSPMDVDSLSYEENLERDNEASTKLDSSQEADESENTVKRKIDEKESREDSDGDEEDVTVNITESCLPHDGCHKSNNERINEINEIESTAKTSQKLIRSKQDSAAVKNIQTSEEEIGEGLLNEGVEAVVSRISENEDATTPLLENVTETNETLSPMKTDPSQKSLSTVSSFIQESGRNEEKDSPSNILNDQDHNGLNQPVATSTPSIQKEHPEEEHSNASKSDPDFSDVSADEEGDEENLISKRKRKRQTSLKKRGEIDKKIGAEASSKSCDKKEKFIKKRSKSEDVNHPRFKVPLEQGWVRELVFRNKHLAIQSRIADVYYYTPSGRKLRSTIELKKHLTKGLTMDNFTFAKESIGINDNLREIVRDARVRYGPAQPSECSEVVVGSRSKRDTASKMRSNTQPSIKSDVKSDPRPPSPALVNSDNDDDTRTDKLLEENFELENEFDEEYAFSSDYQEDSGDGGPNERLVRKNKCTLKCSKALNLIPTIECSKCFLKYHPECEDIKTEDADEEDLSEIIEYVCNSCRLEMKDALDAFEPNLSQLPPVPKIRPLVKFSHPLVPDVKVTVNNVDEDNVGNNESSSVDVEDYCESDSDISDNTSSESYDSIVIEENVIEVEDHTENENEDDEDIVNNVAENTTADLNNGRTKDSSTDRHFERQVAQSELESDDAVRSSFTENRAVDLSNIITEDAGIDKQIDEQVTENEVEPDNVESTTIELNITKIVDAPGFQDKPGCSDKQTEEQVKENEVEPVENYVSGSTAVDINNSRMKDPSIDKQLENLVIQRRKGKKHKERELLDEGAQVETERENQEEYHPSFSGLPIEFSGEMYQSIEASNRIQQFLASSQYLEDYNMLRSQMANNYNNSSVGEVPVEVPTTGSNSAVTPFAQIILPGNPSIIAENIAEKSIPVALREPLITAPVDELEKDAVQDSSSCDPLATNSPVKSYPSCLSKDKVRTARINKSPHKNPDVRRASSSKDKPTVKKARNMKEPCNCKLSATTSIFKCNSLTEQDRAFIHNKFWMINSWDKKKKFVAKLIDKLNTTDYPSISSSDSSEKVFDTGNIIYYLMKGGTRIRVCRKMFLNTLGIGDWSLSNWLKSLR</sequence>
<dbReference type="InterPro" id="IPR001739">
    <property type="entry name" value="Methyl_CpG_DNA-bd"/>
</dbReference>
<feature type="region of interest" description="Disordered" evidence="1">
    <location>
        <begin position="54"/>
        <end position="94"/>
    </location>
</feature>